<name>A0A3N1CX06_9ACTN</name>
<dbReference type="SUPFAM" id="SSF52096">
    <property type="entry name" value="ClpP/crotonase"/>
    <property type="match status" value="1"/>
</dbReference>
<comment type="similarity">
    <text evidence="1">Belongs to the enoyl-CoA hydratase/isomerase family.</text>
</comment>
<comment type="caution">
    <text evidence="2">The sequence shown here is derived from an EMBL/GenBank/DDBJ whole genome shotgun (WGS) entry which is preliminary data.</text>
</comment>
<dbReference type="PANTHER" id="PTHR42964">
    <property type="entry name" value="ENOYL-COA HYDRATASE"/>
    <property type="match status" value="1"/>
</dbReference>
<dbReference type="Pfam" id="PF00378">
    <property type="entry name" value="ECH_1"/>
    <property type="match status" value="1"/>
</dbReference>
<dbReference type="InterPro" id="IPR051683">
    <property type="entry name" value="Enoyl-CoA_Hydratase/Isomerase"/>
</dbReference>
<dbReference type="GO" id="GO:0008300">
    <property type="term" value="P:isoprenoid catabolic process"/>
    <property type="evidence" value="ECO:0007669"/>
    <property type="project" value="TreeGrafter"/>
</dbReference>
<accession>A0A3N1CX06</accession>
<dbReference type="Gene3D" id="3.90.226.10">
    <property type="entry name" value="2-enoyl-CoA Hydratase, Chain A, domain 1"/>
    <property type="match status" value="1"/>
</dbReference>
<keyword evidence="3" id="KW-1185">Reference proteome</keyword>
<proteinExistence type="inferred from homology"/>
<protein>
    <submittedName>
        <fullName evidence="2">Methylglutaconyl-CoA hydratase</fullName>
    </submittedName>
</protein>
<dbReference type="GO" id="GO:0003824">
    <property type="term" value="F:catalytic activity"/>
    <property type="evidence" value="ECO:0007669"/>
    <property type="project" value="UniProtKB-ARBA"/>
</dbReference>
<evidence type="ECO:0000313" key="3">
    <source>
        <dbReference type="Proteomes" id="UP000272400"/>
    </source>
</evidence>
<dbReference type="CDD" id="cd06558">
    <property type="entry name" value="crotonase-like"/>
    <property type="match status" value="1"/>
</dbReference>
<dbReference type="PANTHER" id="PTHR42964:SF1">
    <property type="entry name" value="POLYKETIDE BIOSYNTHESIS ENOYL-COA HYDRATASE PKSH-RELATED"/>
    <property type="match status" value="1"/>
</dbReference>
<sequence>MKLETVRIERRGAVAVVVVDRAERGNAMDTATLEALVGAVEEAAADPECAVVVVRPAGRHFCAGWDTSAFPDLARASAEDLAAELRGVHAALDRLWRVPAVTVAEVKGMTAGFGLGLLAHLHLAVAAADARFALPEVGHGIAPAGVLVDLARALPPKAALDLVLTGEPVGADRARELGLVSRVVAPEALEAETARLAGVVAGHPASGTGRALVSYRRATSVSVEAAVAAAAMDAAFSVREAMAARRPEGNT</sequence>
<dbReference type="RefSeq" id="WP_170201433.1">
    <property type="nucleotide sequence ID" value="NZ_RJKE01000001.1"/>
</dbReference>
<gene>
    <name evidence="2" type="ORF">EDD29_3343</name>
</gene>
<evidence type="ECO:0000313" key="2">
    <source>
        <dbReference type="EMBL" id="ROO85794.1"/>
    </source>
</evidence>
<dbReference type="EMBL" id="RJKE01000001">
    <property type="protein sequence ID" value="ROO85794.1"/>
    <property type="molecule type" value="Genomic_DNA"/>
</dbReference>
<dbReference type="Proteomes" id="UP000272400">
    <property type="component" value="Unassembled WGS sequence"/>
</dbReference>
<organism evidence="2 3">
    <name type="scientific">Actinocorallia herbida</name>
    <dbReference type="NCBI Taxonomy" id="58109"/>
    <lineage>
        <taxon>Bacteria</taxon>
        <taxon>Bacillati</taxon>
        <taxon>Actinomycetota</taxon>
        <taxon>Actinomycetes</taxon>
        <taxon>Streptosporangiales</taxon>
        <taxon>Thermomonosporaceae</taxon>
        <taxon>Actinocorallia</taxon>
    </lineage>
</organism>
<dbReference type="AlphaFoldDB" id="A0A3N1CX06"/>
<evidence type="ECO:0000256" key="1">
    <source>
        <dbReference type="ARBA" id="ARBA00005254"/>
    </source>
</evidence>
<dbReference type="InterPro" id="IPR001753">
    <property type="entry name" value="Enoyl-CoA_hydra/iso"/>
</dbReference>
<dbReference type="InterPro" id="IPR029045">
    <property type="entry name" value="ClpP/crotonase-like_dom_sf"/>
</dbReference>
<reference evidence="2 3" key="1">
    <citation type="submission" date="2018-11" db="EMBL/GenBank/DDBJ databases">
        <title>Sequencing the genomes of 1000 actinobacteria strains.</title>
        <authorList>
            <person name="Klenk H.-P."/>
        </authorList>
    </citation>
    <scope>NUCLEOTIDE SEQUENCE [LARGE SCALE GENOMIC DNA]</scope>
    <source>
        <strain evidence="2 3">DSM 44254</strain>
    </source>
</reference>